<protein>
    <submittedName>
        <fullName evidence="1">Uncharacterized protein</fullName>
    </submittedName>
</protein>
<evidence type="ECO:0000313" key="1">
    <source>
        <dbReference type="EMBL" id="SMF56187.1"/>
    </source>
</evidence>
<evidence type="ECO:0000313" key="2">
    <source>
        <dbReference type="Proteomes" id="UP000192939"/>
    </source>
</evidence>
<comment type="caution">
    <text evidence="1">The sequence shown here is derived from an EMBL/GenBank/DDBJ whole genome shotgun (WGS) entry which is preliminary data.</text>
</comment>
<keyword evidence="2" id="KW-1185">Reference proteome</keyword>
<name>A0ABY1M296_9BACL</name>
<accession>A0ABY1M296</accession>
<sequence>MNSLKTLYQVTIELRKDQLASRVIPWKLLVETNRYYEIKPITGPGAVKRLYKEKLNIAVHETKHYCDGTLAVSAFCQEDHIEEIRKHLIEQLDSKINNYMKDLELNKKALGSKLAIKGFTRVKGWAGPSPSSSNRT</sequence>
<organism evidence="1 2">
    <name type="scientific">Paenibacillus barengoltzii J12</name>
    <dbReference type="NCBI Taxonomy" id="935846"/>
    <lineage>
        <taxon>Bacteria</taxon>
        <taxon>Bacillati</taxon>
        <taxon>Bacillota</taxon>
        <taxon>Bacilli</taxon>
        <taxon>Bacillales</taxon>
        <taxon>Paenibacillaceae</taxon>
        <taxon>Paenibacillus</taxon>
    </lineage>
</organism>
<gene>
    <name evidence="1" type="ORF">SAMN02744124_03718</name>
</gene>
<dbReference type="RefSeq" id="WP_085279614.1">
    <property type="nucleotide sequence ID" value="NZ_FXAE01000051.1"/>
</dbReference>
<proteinExistence type="predicted"/>
<reference evidence="1 2" key="1">
    <citation type="submission" date="2017-04" db="EMBL/GenBank/DDBJ databases">
        <authorList>
            <person name="Varghese N."/>
            <person name="Submissions S."/>
        </authorList>
    </citation>
    <scope>NUCLEOTIDE SEQUENCE [LARGE SCALE GENOMIC DNA]</scope>
    <source>
        <strain evidence="1 2">J12</strain>
    </source>
</reference>
<dbReference type="Proteomes" id="UP000192939">
    <property type="component" value="Unassembled WGS sequence"/>
</dbReference>
<dbReference type="EMBL" id="FXAE01000051">
    <property type="protein sequence ID" value="SMF56187.1"/>
    <property type="molecule type" value="Genomic_DNA"/>
</dbReference>